<proteinExistence type="predicted"/>
<dbReference type="AlphaFoldDB" id="U2YDF6"/>
<accession>U2YDF6</accession>
<comment type="caution">
    <text evidence="2">The sequence shown here is derived from an EMBL/GenBank/DDBJ whole genome shotgun (WGS) entry which is preliminary data.</text>
</comment>
<evidence type="ECO:0000313" key="3">
    <source>
        <dbReference type="Proteomes" id="UP000016986"/>
    </source>
</evidence>
<sequence>MSSVLARKEATHGRGPGGELRADADPDADPAANRHAAGVGRVTRRGSRGA</sequence>
<feature type="region of interest" description="Disordered" evidence="1">
    <location>
        <begin position="1"/>
        <end position="50"/>
    </location>
</feature>
<evidence type="ECO:0000256" key="1">
    <source>
        <dbReference type="SAM" id="MobiDB-lite"/>
    </source>
</evidence>
<evidence type="ECO:0000313" key="2">
    <source>
        <dbReference type="EMBL" id="GAD51711.1"/>
    </source>
</evidence>
<reference evidence="2 3" key="1">
    <citation type="submission" date="2013-09" db="EMBL/GenBank/DDBJ databases">
        <title>Whole genome sequencing of Halarchaeum acidiphilum strain MH1-52-1.</title>
        <authorList>
            <person name="Shimane Y."/>
            <person name="Minegishi H."/>
            <person name="Nishi S."/>
            <person name="Echigo A."/>
            <person name="Shuto A."/>
            <person name="Konishi M."/>
            <person name="Ito T."/>
            <person name="Ohkuma M."/>
            <person name="Ohta Y."/>
            <person name="Nagano Y."/>
            <person name="Tsubouchi T."/>
            <person name="Mori K."/>
            <person name="Usui K."/>
            <person name="Kamekura M."/>
            <person name="Usami R."/>
            <person name="Takaki Y."/>
            <person name="Hatada Y."/>
        </authorList>
    </citation>
    <scope>NUCLEOTIDE SEQUENCE [LARGE SCALE GENOMIC DNA]</scope>
    <source>
        <strain evidence="2 3">JCM 16109</strain>
    </source>
</reference>
<organism evidence="2 3">
    <name type="scientific">Halarchaeum acidiphilum MH1-52-1</name>
    <dbReference type="NCBI Taxonomy" id="1261545"/>
    <lineage>
        <taxon>Archaea</taxon>
        <taxon>Methanobacteriati</taxon>
        <taxon>Methanobacteriota</taxon>
        <taxon>Stenosarchaea group</taxon>
        <taxon>Halobacteria</taxon>
        <taxon>Halobacteriales</taxon>
        <taxon>Halobacteriaceae</taxon>
    </lineage>
</organism>
<feature type="compositionally biased region" description="Basic and acidic residues" evidence="1">
    <location>
        <begin position="1"/>
        <end position="12"/>
    </location>
</feature>
<protein>
    <submittedName>
        <fullName evidence="2">Uncharacterized protein</fullName>
    </submittedName>
</protein>
<dbReference type="Proteomes" id="UP000016986">
    <property type="component" value="Unassembled WGS sequence"/>
</dbReference>
<gene>
    <name evidence="2" type="ORF">MBEHAL_0471</name>
</gene>
<dbReference type="EMBL" id="BATA01000007">
    <property type="protein sequence ID" value="GAD51711.1"/>
    <property type="molecule type" value="Genomic_DNA"/>
</dbReference>
<keyword evidence="3" id="KW-1185">Reference proteome</keyword>
<name>U2YDF6_9EURY</name>